<dbReference type="EMBL" id="JAPFFF010000013">
    <property type="protein sequence ID" value="KAK8871741.1"/>
    <property type="molecule type" value="Genomic_DNA"/>
</dbReference>
<name>A0ABR2J1G5_9EUKA</name>
<protein>
    <submittedName>
        <fullName evidence="1">Uncharacterized protein</fullName>
    </submittedName>
</protein>
<dbReference type="Proteomes" id="UP001470230">
    <property type="component" value="Unassembled WGS sequence"/>
</dbReference>
<sequence length="206" mass="23453">MCKNEDDSNNKDESLFYCLISSLNSNKNPESWPVHGREFWQRGEIEDALSNLYYGTSNSSINALLCFGQMCEDDPNLVNSHFYFRLASNYCHCLDVCGFTSPIEYNVYHCDECNIGMCEGCAKHCHLNQKTTKIGLKSGFKYQCGKIGFEDKCTGEFVGETCCYQHLHQCETCCNNDSKFICKSCAEKCHKDHKVFDCGVVRNFCS</sequence>
<keyword evidence="2" id="KW-1185">Reference proteome</keyword>
<accession>A0ABR2J1G5</accession>
<comment type="caution">
    <text evidence="1">The sequence shown here is derived from an EMBL/GenBank/DDBJ whole genome shotgun (WGS) entry which is preliminary data.</text>
</comment>
<reference evidence="1 2" key="1">
    <citation type="submission" date="2024-04" db="EMBL/GenBank/DDBJ databases">
        <title>Tritrichomonas musculus Genome.</title>
        <authorList>
            <person name="Alves-Ferreira E."/>
            <person name="Grigg M."/>
            <person name="Lorenzi H."/>
            <person name="Galac M."/>
        </authorList>
    </citation>
    <scope>NUCLEOTIDE SEQUENCE [LARGE SCALE GENOMIC DNA]</scope>
    <source>
        <strain evidence="1 2">EAF2021</strain>
    </source>
</reference>
<organism evidence="1 2">
    <name type="scientific">Tritrichomonas musculus</name>
    <dbReference type="NCBI Taxonomy" id="1915356"/>
    <lineage>
        <taxon>Eukaryota</taxon>
        <taxon>Metamonada</taxon>
        <taxon>Parabasalia</taxon>
        <taxon>Tritrichomonadida</taxon>
        <taxon>Tritrichomonadidae</taxon>
        <taxon>Tritrichomonas</taxon>
    </lineage>
</organism>
<evidence type="ECO:0000313" key="2">
    <source>
        <dbReference type="Proteomes" id="UP001470230"/>
    </source>
</evidence>
<gene>
    <name evidence="1" type="ORF">M9Y10_007481</name>
</gene>
<evidence type="ECO:0000313" key="1">
    <source>
        <dbReference type="EMBL" id="KAK8871741.1"/>
    </source>
</evidence>
<proteinExistence type="predicted"/>